<accession>A0ABR1S8R9</accession>
<evidence type="ECO:0000313" key="2">
    <source>
        <dbReference type="EMBL" id="KAK8028235.1"/>
    </source>
</evidence>
<evidence type="ECO:0000313" key="3">
    <source>
        <dbReference type="Proteomes" id="UP001396898"/>
    </source>
</evidence>
<dbReference type="EMBL" id="JAQQWI010000007">
    <property type="protein sequence ID" value="KAK8028235.1"/>
    <property type="molecule type" value="Genomic_DNA"/>
</dbReference>
<protein>
    <submittedName>
        <fullName evidence="2">Uncharacterized protein</fullName>
    </submittedName>
</protein>
<name>A0ABR1S8R9_9PEZI</name>
<keyword evidence="1" id="KW-0812">Transmembrane</keyword>
<evidence type="ECO:0000256" key="1">
    <source>
        <dbReference type="SAM" id="Phobius"/>
    </source>
</evidence>
<comment type="caution">
    <text evidence="2">The sequence shown here is derived from an EMBL/GenBank/DDBJ whole genome shotgun (WGS) entry which is preliminary data.</text>
</comment>
<keyword evidence="3" id="KW-1185">Reference proteome</keyword>
<reference evidence="2 3" key="1">
    <citation type="submission" date="2023-01" db="EMBL/GenBank/DDBJ databases">
        <title>Analysis of 21 Apiospora genomes using comparative genomics revels a genus with tremendous synthesis potential of carbohydrate active enzymes and secondary metabolites.</title>
        <authorList>
            <person name="Sorensen T."/>
        </authorList>
    </citation>
    <scope>NUCLEOTIDE SEQUENCE [LARGE SCALE GENOMIC DNA]</scope>
    <source>
        <strain evidence="2 3">CBS 20057</strain>
    </source>
</reference>
<gene>
    <name evidence="2" type="ORF">PG991_005291</name>
</gene>
<dbReference type="Proteomes" id="UP001396898">
    <property type="component" value="Unassembled WGS sequence"/>
</dbReference>
<keyword evidence="1" id="KW-1133">Transmembrane helix</keyword>
<feature type="transmembrane region" description="Helical" evidence="1">
    <location>
        <begin position="296"/>
        <end position="313"/>
    </location>
</feature>
<organism evidence="2 3">
    <name type="scientific">Apiospora marii</name>
    <dbReference type="NCBI Taxonomy" id="335849"/>
    <lineage>
        <taxon>Eukaryota</taxon>
        <taxon>Fungi</taxon>
        <taxon>Dikarya</taxon>
        <taxon>Ascomycota</taxon>
        <taxon>Pezizomycotina</taxon>
        <taxon>Sordariomycetes</taxon>
        <taxon>Xylariomycetidae</taxon>
        <taxon>Amphisphaeriales</taxon>
        <taxon>Apiosporaceae</taxon>
        <taxon>Apiospora</taxon>
    </lineage>
</organism>
<keyword evidence="1" id="KW-0472">Membrane</keyword>
<proteinExistence type="predicted"/>
<sequence length="354" mass="37600">MKRLIAYSARAAALDFHIAANKKRTGGLGIYVLSVDRADVQPRLLVVVGLAGAFVGRGGRSARAAGDGHTEDLKACRGALLRLLQALLEASLGVVREGHLEHIEVAGPAAGADVVRLDALEGEAQRHVVDDGVEALVDLGLAAARGVVARHQEVVGPGLGRAARLPERLPLAALALARADIPDHVVLRVGRREARDLLGVRLEAAQRPGGALVHVGRVHGVRSFVLAYHATRELTESGCLSDLAQDVGVDRAVDLACLVLDLDGRVPPALVQVPELFQDAVLVGLRVLGPLATVEHVLLVHLLLLLLLVRVALLPRLQLRAEFGELVLGRRAGGVVLGEFKSSEQFSWRERGSR</sequence>